<dbReference type="EMBL" id="CAESAL010000024">
    <property type="protein sequence ID" value="CAB4339882.1"/>
    <property type="molecule type" value="Genomic_DNA"/>
</dbReference>
<feature type="domain" description="WYL" evidence="1">
    <location>
        <begin position="146"/>
        <end position="212"/>
    </location>
</feature>
<dbReference type="AlphaFoldDB" id="A0A6J5ZFD9"/>
<dbReference type="EMBL" id="CAEUNJ010000107">
    <property type="protein sequence ID" value="CAB4372768.1"/>
    <property type="molecule type" value="Genomic_DNA"/>
</dbReference>
<organism evidence="4">
    <name type="scientific">freshwater metagenome</name>
    <dbReference type="NCBI Taxonomy" id="449393"/>
    <lineage>
        <taxon>unclassified sequences</taxon>
        <taxon>metagenomes</taxon>
        <taxon>ecological metagenomes</taxon>
    </lineage>
</organism>
<gene>
    <name evidence="6" type="ORF">UFOPK1906_00451</name>
    <name evidence="7" type="ORF">UFOPK2624_00099</name>
    <name evidence="4" type="ORF">UFOPK3331_00887</name>
    <name evidence="8" type="ORF">UFOPK3785_00511</name>
    <name evidence="5" type="ORF">UFOPK4201_01815</name>
    <name evidence="9" type="ORF">UFOPK4371_00089</name>
</gene>
<dbReference type="InterPro" id="IPR028349">
    <property type="entry name" value="PafC-like"/>
</dbReference>
<feature type="domain" description="PafC HTH" evidence="2">
    <location>
        <begin position="8"/>
        <end position="122"/>
    </location>
</feature>
<dbReference type="PANTHER" id="PTHR34580">
    <property type="match status" value="1"/>
</dbReference>
<dbReference type="PANTHER" id="PTHR34580:SF1">
    <property type="entry name" value="PROTEIN PAFC"/>
    <property type="match status" value="1"/>
</dbReference>
<feature type="domain" description="WCX" evidence="3">
    <location>
        <begin position="238"/>
        <end position="294"/>
    </location>
</feature>
<name>A0A6J5ZFD9_9ZZZZ</name>
<evidence type="ECO:0000259" key="1">
    <source>
        <dbReference type="Pfam" id="PF13280"/>
    </source>
</evidence>
<evidence type="ECO:0000313" key="4">
    <source>
        <dbReference type="EMBL" id="CAB4339882.1"/>
    </source>
</evidence>
<evidence type="ECO:0000313" key="6">
    <source>
        <dbReference type="EMBL" id="CAB4617116.1"/>
    </source>
</evidence>
<evidence type="ECO:0000259" key="2">
    <source>
        <dbReference type="Pfam" id="PF19187"/>
    </source>
</evidence>
<sequence>MADLTAAERLDRTLAIVPWVANQPNGTATFSEIGERFNIDSDDLRDCLVITSMVGVHPYTPDVLINAIVDADTVSIELPDYFRRPLRLTAEQTFALLTSAKALLSVPGADEDSALARGLAKVLIALGEASETAVEIAIDTASDAITEQLRSAIDNRLCVEITYYSYGRDNTGNRLIDPWTIHSEGGLWYLQGWCHTSGAERIFRIDRIREVTQIDRAFDVPDPVPEFQLFDSSGVNGRVTLRLGPSAKWVVEYYPTESVTSEPNGAITVELAIGSLAWFERLLLRLGPDAVVLDASEGLDAVGPASARRLLAIYSE</sequence>
<dbReference type="EMBL" id="CAFBNJ010000018">
    <property type="protein sequence ID" value="CAB4945957.1"/>
    <property type="molecule type" value="Genomic_DNA"/>
</dbReference>
<dbReference type="Pfam" id="PF25583">
    <property type="entry name" value="WCX"/>
    <property type="match status" value="1"/>
</dbReference>
<dbReference type="InterPro" id="IPR057727">
    <property type="entry name" value="WCX_dom"/>
</dbReference>
<dbReference type="InterPro" id="IPR051534">
    <property type="entry name" value="CBASS_pafABC_assoc_protein"/>
</dbReference>
<dbReference type="EMBL" id="CAEZVC010000017">
    <property type="protein sequence ID" value="CAB4617116.1"/>
    <property type="molecule type" value="Genomic_DNA"/>
</dbReference>
<evidence type="ECO:0000313" key="5">
    <source>
        <dbReference type="EMBL" id="CAB4372768.1"/>
    </source>
</evidence>
<evidence type="ECO:0000313" key="9">
    <source>
        <dbReference type="EMBL" id="CAB5072888.1"/>
    </source>
</evidence>
<dbReference type="PROSITE" id="PS52050">
    <property type="entry name" value="WYL"/>
    <property type="match status" value="1"/>
</dbReference>
<evidence type="ECO:0000313" key="7">
    <source>
        <dbReference type="EMBL" id="CAB4693213.1"/>
    </source>
</evidence>
<dbReference type="Pfam" id="PF13280">
    <property type="entry name" value="WYL"/>
    <property type="match status" value="1"/>
</dbReference>
<dbReference type="PIRSF" id="PIRSF016838">
    <property type="entry name" value="PafC"/>
    <property type="match status" value="1"/>
</dbReference>
<evidence type="ECO:0000313" key="8">
    <source>
        <dbReference type="EMBL" id="CAB4945957.1"/>
    </source>
</evidence>
<dbReference type="InterPro" id="IPR026881">
    <property type="entry name" value="WYL_dom"/>
</dbReference>
<dbReference type="Pfam" id="PF19187">
    <property type="entry name" value="HTH_PafC"/>
    <property type="match status" value="1"/>
</dbReference>
<accession>A0A6J5ZFD9</accession>
<reference evidence="4" key="1">
    <citation type="submission" date="2020-05" db="EMBL/GenBank/DDBJ databases">
        <authorList>
            <person name="Chiriac C."/>
            <person name="Salcher M."/>
            <person name="Ghai R."/>
            <person name="Kavagutti S V."/>
        </authorList>
    </citation>
    <scope>NUCLEOTIDE SEQUENCE</scope>
</reference>
<proteinExistence type="predicted"/>
<dbReference type="InterPro" id="IPR043839">
    <property type="entry name" value="PafC_HTH"/>
</dbReference>
<protein>
    <submittedName>
        <fullName evidence="4">Unannotated protein</fullName>
    </submittedName>
</protein>
<dbReference type="EMBL" id="CAFBRD010000002">
    <property type="protein sequence ID" value="CAB5072888.1"/>
    <property type="molecule type" value="Genomic_DNA"/>
</dbReference>
<evidence type="ECO:0000259" key="3">
    <source>
        <dbReference type="Pfam" id="PF25583"/>
    </source>
</evidence>
<dbReference type="EMBL" id="CAEZXY010000002">
    <property type="protein sequence ID" value="CAB4693213.1"/>
    <property type="molecule type" value="Genomic_DNA"/>
</dbReference>